<dbReference type="Proteomes" id="UP000284375">
    <property type="component" value="Unassembled WGS sequence"/>
</dbReference>
<organism evidence="1 2">
    <name type="scientific">Cytospora chrysosperma</name>
    <name type="common">Cytospora canker fungus</name>
    <name type="synonym">Sphaeria chrysosperma</name>
    <dbReference type="NCBI Taxonomy" id="252740"/>
    <lineage>
        <taxon>Eukaryota</taxon>
        <taxon>Fungi</taxon>
        <taxon>Dikarya</taxon>
        <taxon>Ascomycota</taxon>
        <taxon>Pezizomycotina</taxon>
        <taxon>Sordariomycetes</taxon>
        <taxon>Sordariomycetidae</taxon>
        <taxon>Diaporthales</taxon>
        <taxon>Cytosporaceae</taxon>
        <taxon>Cytospora</taxon>
    </lineage>
</organism>
<keyword evidence="2" id="KW-1185">Reference proteome</keyword>
<evidence type="ECO:0000313" key="2">
    <source>
        <dbReference type="Proteomes" id="UP000284375"/>
    </source>
</evidence>
<reference evidence="1 2" key="1">
    <citation type="submission" date="2015-09" db="EMBL/GenBank/DDBJ databases">
        <title>Host preference determinants of Valsa canker pathogens revealed by comparative genomics.</title>
        <authorList>
            <person name="Yin Z."/>
            <person name="Huang L."/>
        </authorList>
    </citation>
    <scope>NUCLEOTIDE SEQUENCE [LARGE SCALE GENOMIC DNA]</scope>
    <source>
        <strain evidence="1 2">YSFL</strain>
    </source>
</reference>
<dbReference type="STRING" id="252740.A0A423VKW3"/>
<dbReference type="AlphaFoldDB" id="A0A423VKW3"/>
<gene>
    <name evidence="1" type="ORF">VSDG_07967</name>
</gene>
<proteinExistence type="predicted"/>
<evidence type="ECO:0000313" key="1">
    <source>
        <dbReference type="EMBL" id="ROV91582.1"/>
    </source>
</evidence>
<comment type="caution">
    <text evidence="1">The sequence shown here is derived from an EMBL/GenBank/DDBJ whole genome shotgun (WGS) entry which is preliminary data.</text>
</comment>
<protein>
    <submittedName>
        <fullName evidence="1">Uncharacterized protein</fullName>
    </submittedName>
</protein>
<name>A0A423VKW3_CYTCH</name>
<sequence length="202" mass="22788">MASAVPDKEPISQMYPVGIYADHEMYGNAQIILKSERTGERFAISLFKNSTANDLDYKEMDLTELPVVDRAIRLLAQTMFIDDYDEQALEYEVLGPIYDAVESLVSQSATYASDAPNYSNQSQSLHQLLYPTMSHYRLEATTEGPDLVSISADEAYGEDFENDDTLRDYRAAIHIDFSLPQYSSDQIQHNKMAFGILVSSEK</sequence>
<dbReference type="EMBL" id="LJZO01000042">
    <property type="protein sequence ID" value="ROV91582.1"/>
    <property type="molecule type" value="Genomic_DNA"/>
</dbReference>
<accession>A0A423VKW3</accession>
<dbReference type="OrthoDB" id="4062651at2759"/>